<evidence type="ECO:0000313" key="2">
    <source>
        <dbReference type="Proteomes" id="UP000271705"/>
    </source>
</evidence>
<protein>
    <submittedName>
        <fullName evidence="1">Uncharacterized protein</fullName>
    </submittedName>
</protein>
<accession>A0A431UIW2</accession>
<dbReference type="Proteomes" id="UP000271705">
    <property type="component" value="Unassembled WGS sequence"/>
</dbReference>
<dbReference type="AlphaFoldDB" id="A0A431UIW2"/>
<evidence type="ECO:0000313" key="1">
    <source>
        <dbReference type="EMBL" id="RTQ89639.1"/>
    </source>
</evidence>
<comment type="caution">
    <text evidence="1">The sequence shown here is derived from an EMBL/GenBank/DDBJ whole genome shotgun (WGS) entry which is preliminary data.</text>
</comment>
<name>A0A431UIW2_STEMA</name>
<gene>
    <name evidence="1" type="ORF">EKL94_08915</name>
</gene>
<reference evidence="1 2" key="1">
    <citation type="submission" date="2018-12" db="EMBL/GenBank/DDBJ databases">
        <authorList>
            <person name="Kartti S."/>
            <person name="Manni A."/>
            <person name="Chemao El Fihri M.W."/>
            <person name="Laamarti M."/>
            <person name="Temsamani L."/>
            <person name="El Jamali J.E."/>
            <person name="Ouadghiri M."/>
            <person name="Ibrahimi A."/>
            <person name="Filati-Maltouf A."/>
        </authorList>
    </citation>
    <scope>NUCLEOTIDE SEQUENCE [LARGE SCALE GENOMIC DNA]</scope>
    <source>
        <strain evidence="1 2">MDMC339</strain>
    </source>
</reference>
<dbReference type="EMBL" id="RXLZ01000021">
    <property type="protein sequence ID" value="RTQ89639.1"/>
    <property type="molecule type" value="Genomic_DNA"/>
</dbReference>
<sequence>MPIEFRPDSNSAFDAPSAVRISYPRVLPATLSDGREVTEYQYTFRRDGERVASLGIFGTETLAIDEDGRERIYTLDLSTSEVLKSIIDFKEEIGNSDEVSAFIRAVAQGLLNVFSNQPSIFESIRYIAVARTDSLLELGIATPADRIQLQNEEVVLGSLFVPQKQAEAG</sequence>
<proteinExistence type="predicted"/>
<organism evidence="1 2">
    <name type="scientific">Stenotrophomonas maltophilia</name>
    <name type="common">Pseudomonas maltophilia</name>
    <name type="synonym">Xanthomonas maltophilia</name>
    <dbReference type="NCBI Taxonomy" id="40324"/>
    <lineage>
        <taxon>Bacteria</taxon>
        <taxon>Pseudomonadati</taxon>
        <taxon>Pseudomonadota</taxon>
        <taxon>Gammaproteobacteria</taxon>
        <taxon>Lysobacterales</taxon>
        <taxon>Lysobacteraceae</taxon>
        <taxon>Stenotrophomonas</taxon>
        <taxon>Stenotrophomonas maltophilia group</taxon>
    </lineage>
</organism>
<dbReference type="RefSeq" id="WP_126928802.1">
    <property type="nucleotide sequence ID" value="NZ_RXLZ01000021.1"/>
</dbReference>